<feature type="region of interest" description="Disordered" evidence="1">
    <location>
        <begin position="196"/>
        <end position="276"/>
    </location>
</feature>
<dbReference type="AlphaFoldDB" id="A0A4Z0F644"/>
<organism evidence="2 3">
    <name type="scientific">Candidatus Macondimonas diazotrophica</name>
    <dbReference type="NCBI Taxonomy" id="2305248"/>
    <lineage>
        <taxon>Bacteria</taxon>
        <taxon>Pseudomonadati</taxon>
        <taxon>Pseudomonadota</taxon>
        <taxon>Gammaproteobacteria</taxon>
        <taxon>Chromatiales</taxon>
        <taxon>Ectothiorhodospiraceae</taxon>
        <taxon>Candidatus Macondimonas</taxon>
    </lineage>
</organism>
<dbReference type="EMBL" id="SRIO01000018">
    <property type="protein sequence ID" value="TFZ81642.1"/>
    <property type="molecule type" value="Genomic_DNA"/>
</dbReference>
<accession>A0A4Z0F644</accession>
<evidence type="ECO:0000313" key="3">
    <source>
        <dbReference type="Proteomes" id="UP000297890"/>
    </source>
</evidence>
<comment type="caution">
    <text evidence="2">The sequence shown here is derived from an EMBL/GenBank/DDBJ whole genome shotgun (WGS) entry which is preliminary data.</text>
</comment>
<dbReference type="RefSeq" id="WP_135282607.1">
    <property type="nucleotide sequence ID" value="NZ_SRIO01000018.1"/>
</dbReference>
<reference evidence="2 3" key="1">
    <citation type="journal article" date="2019" name="ISME J.">
        <title>Candidatus Macondimonas diazotrophica, a novel gammaproteobacterial genus dominating crude-oil-contaminated coastal sediments.</title>
        <authorList>
            <person name="Karthikeyan S."/>
            <person name="Konstantinidis K."/>
        </authorList>
    </citation>
    <scope>NUCLEOTIDE SEQUENCE [LARGE SCALE GENOMIC DNA]</scope>
    <source>
        <strain evidence="2 3">KTK01</strain>
    </source>
</reference>
<evidence type="ECO:0000256" key="1">
    <source>
        <dbReference type="SAM" id="MobiDB-lite"/>
    </source>
</evidence>
<proteinExistence type="predicted"/>
<dbReference type="Proteomes" id="UP000297890">
    <property type="component" value="Unassembled WGS sequence"/>
</dbReference>
<keyword evidence="3" id="KW-1185">Reference proteome</keyword>
<evidence type="ECO:0000313" key="2">
    <source>
        <dbReference type="EMBL" id="TFZ81642.1"/>
    </source>
</evidence>
<sequence>MGQLTTTNQGGALAHLDLETVEDVFGGLSQGVGDGGNYGKFNGNTGDYTWGQTDDLIEHGSQVLVDYSTAFLGWLCWMDGKVEDRETVNVFDGKPPLEKDLPDHGPYNSSDDGWGPTCGFKLFLEDGTEITLNLNSRSGDIAFRRLLGDIGKGARKNPGKLPVVEIGAAAFENKKSRGKKYAPTFEIVAWETPDEYLGTSRGENPDDYENDEQSGDDGDGGIPTNEDAKTATARKASAAKEDTPPPATRRRREEPSAEREEEGPTDEKPKRRRRKV</sequence>
<name>A0A4Z0F644_9GAMM</name>
<feature type="compositionally biased region" description="Acidic residues" evidence="1">
    <location>
        <begin position="205"/>
        <end position="219"/>
    </location>
</feature>
<gene>
    <name evidence="2" type="ORF">E4680_11710</name>
</gene>
<protein>
    <submittedName>
        <fullName evidence="2">Uncharacterized protein</fullName>
    </submittedName>
</protein>